<evidence type="ECO:0000256" key="7">
    <source>
        <dbReference type="ARBA" id="ARBA00023012"/>
    </source>
</evidence>
<evidence type="ECO:0000256" key="4">
    <source>
        <dbReference type="ARBA" id="ARBA00022553"/>
    </source>
</evidence>
<dbReference type="EC" id="2.7.13.3" evidence="3"/>
<dbReference type="EMBL" id="SLUO01000017">
    <property type="protein sequence ID" value="TCL55004.1"/>
    <property type="molecule type" value="Genomic_DNA"/>
</dbReference>
<dbReference type="SUPFAM" id="SSF47384">
    <property type="entry name" value="Homodimeric domain of signal transducing histidine kinase"/>
    <property type="match status" value="1"/>
</dbReference>
<evidence type="ECO:0000256" key="8">
    <source>
        <dbReference type="SAM" id="Phobius"/>
    </source>
</evidence>
<sequence length="475" mass="53469">MKEKRFQLLILTPPKRTWGIIMRKSFGKYISGYIISFIVFTAILALINIFLFGWTFYNTFSQDYGEGSPQNMLDEITAASTATSPAGPAVEKLRDKNIWAMYVNQDGGLFWSVDLPYGVPSHYTLQDVAVFAKGYISDYPVFIRSTENGLIVLGYPPNSYTKLLSNYYSISTIKKLPAFTIIVLVIDFLLLFFAYYLSKQKIIKNTEPITNAIDALSDGKPISLSIRGELSEVAESLNKASGIINKQNEARANWISGVSHDIRTPLSIIMGYADKLTSASFLDSSAREDAEVIKWQSIKIRDLVQDLNLVSQLEYEMQPLNKKKIRFSKLIRAYVADLLNIGLSDLYSIEVEISPQAETIIFECDERLMTRAVSNLIQNSMNHNPQGCKIYLTLDVYEQSILLAVADNGIGISSEKLLELQSRPHYMKSVDERLDLRHGLGLLLVQKIIESHNGSLQIESEIKSGYRTTLIFPSS</sequence>
<dbReference type="Pfam" id="PF00512">
    <property type="entry name" value="HisKA"/>
    <property type="match status" value="1"/>
</dbReference>
<dbReference type="PANTHER" id="PTHR45453:SF1">
    <property type="entry name" value="PHOSPHATE REGULON SENSOR PROTEIN PHOR"/>
    <property type="match status" value="1"/>
</dbReference>
<accession>A0A4R1QVL4</accession>
<dbReference type="PROSITE" id="PS50109">
    <property type="entry name" value="HIS_KIN"/>
    <property type="match status" value="1"/>
</dbReference>
<dbReference type="InterPro" id="IPR050351">
    <property type="entry name" value="BphY/WalK/GraS-like"/>
</dbReference>
<dbReference type="CDD" id="cd00082">
    <property type="entry name" value="HisKA"/>
    <property type="match status" value="1"/>
</dbReference>
<feature type="transmembrane region" description="Helical" evidence="8">
    <location>
        <begin position="176"/>
        <end position="197"/>
    </location>
</feature>
<feature type="domain" description="Histidine kinase" evidence="9">
    <location>
        <begin position="257"/>
        <end position="475"/>
    </location>
</feature>
<evidence type="ECO:0000256" key="6">
    <source>
        <dbReference type="ARBA" id="ARBA00022777"/>
    </source>
</evidence>
<dbReference type="PRINTS" id="PR00344">
    <property type="entry name" value="BCTRLSENSOR"/>
</dbReference>
<evidence type="ECO:0000256" key="3">
    <source>
        <dbReference type="ARBA" id="ARBA00012438"/>
    </source>
</evidence>
<dbReference type="SMART" id="SM00387">
    <property type="entry name" value="HATPase_c"/>
    <property type="match status" value="1"/>
</dbReference>
<keyword evidence="8" id="KW-0472">Membrane</keyword>
<keyword evidence="6 10" id="KW-0418">Kinase</keyword>
<comment type="catalytic activity">
    <reaction evidence="1">
        <text>ATP + protein L-histidine = ADP + protein N-phospho-L-histidine.</text>
        <dbReference type="EC" id="2.7.13.3"/>
    </reaction>
</comment>
<dbReference type="InterPro" id="IPR036097">
    <property type="entry name" value="HisK_dim/P_sf"/>
</dbReference>
<dbReference type="SUPFAM" id="SSF55874">
    <property type="entry name" value="ATPase domain of HSP90 chaperone/DNA topoisomerase II/histidine kinase"/>
    <property type="match status" value="1"/>
</dbReference>
<evidence type="ECO:0000313" key="11">
    <source>
        <dbReference type="Proteomes" id="UP000295718"/>
    </source>
</evidence>
<dbReference type="STRING" id="1469948.GCA_000732725_03956"/>
<gene>
    <name evidence="10" type="ORF">EDD76_11739</name>
</gene>
<dbReference type="InterPro" id="IPR005467">
    <property type="entry name" value="His_kinase_dom"/>
</dbReference>
<evidence type="ECO:0000256" key="2">
    <source>
        <dbReference type="ARBA" id="ARBA00004370"/>
    </source>
</evidence>
<keyword evidence="5" id="KW-0808">Transferase</keyword>
<keyword evidence="4" id="KW-0597">Phosphoprotein</keyword>
<dbReference type="CDD" id="cd00075">
    <property type="entry name" value="HATPase"/>
    <property type="match status" value="1"/>
</dbReference>
<proteinExistence type="predicted"/>
<dbReference type="AlphaFoldDB" id="A0A4R1QVL4"/>
<organism evidence="10 11">
    <name type="scientific">Kineothrix alysoides</name>
    <dbReference type="NCBI Taxonomy" id="1469948"/>
    <lineage>
        <taxon>Bacteria</taxon>
        <taxon>Bacillati</taxon>
        <taxon>Bacillota</taxon>
        <taxon>Clostridia</taxon>
        <taxon>Lachnospirales</taxon>
        <taxon>Lachnospiraceae</taxon>
        <taxon>Kineothrix</taxon>
    </lineage>
</organism>
<comment type="caution">
    <text evidence="10">The sequence shown here is derived from an EMBL/GenBank/DDBJ whole genome shotgun (WGS) entry which is preliminary data.</text>
</comment>
<keyword evidence="7" id="KW-0902">Two-component regulatory system</keyword>
<dbReference type="Pfam" id="PF02518">
    <property type="entry name" value="HATPase_c"/>
    <property type="match status" value="1"/>
</dbReference>
<comment type="subcellular location">
    <subcellularLocation>
        <location evidence="2">Membrane</location>
    </subcellularLocation>
</comment>
<evidence type="ECO:0000313" key="10">
    <source>
        <dbReference type="EMBL" id="TCL55004.1"/>
    </source>
</evidence>
<evidence type="ECO:0000256" key="1">
    <source>
        <dbReference type="ARBA" id="ARBA00000085"/>
    </source>
</evidence>
<feature type="transmembrane region" description="Helical" evidence="8">
    <location>
        <begin position="32"/>
        <end position="57"/>
    </location>
</feature>
<dbReference type="GO" id="GO:0004721">
    <property type="term" value="F:phosphoprotein phosphatase activity"/>
    <property type="evidence" value="ECO:0007669"/>
    <property type="project" value="TreeGrafter"/>
</dbReference>
<dbReference type="Gene3D" id="1.10.287.130">
    <property type="match status" value="1"/>
</dbReference>
<protein>
    <recommendedName>
        <fullName evidence="3">histidine kinase</fullName>
        <ecNumber evidence="3">2.7.13.3</ecNumber>
    </recommendedName>
</protein>
<keyword evidence="8" id="KW-1133">Transmembrane helix</keyword>
<dbReference type="Proteomes" id="UP000295718">
    <property type="component" value="Unassembled WGS sequence"/>
</dbReference>
<dbReference type="GO" id="GO:0016036">
    <property type="term" value="P:cellular response to phosphate starvation"/>
    <property type="evidence" value="ECO:0007669"/>
    <property type="project" value="TreeGrafter"/>
</dbReference>
<dbReference type="GO" id="GO:0000155">
    <property type="term" value="F:phosphorelay sensor kinase activity"/>
    <property type="evidence" value="ECO:0007669"/>
    <property type="project" value="InterPro"/>
</dbReference>
<dbReference type="InterPro" id="IPR003661">
    <property type="entry name" value="HisK_dim/P_dom"/>
</dbReference>
<evidence type="ECO:0000256" key="5">
    <source>
        <dbReference type="ARBA" id="ARBA00022679"/>
    </source>
</evidence>
<dbReference type="PANTHER" id="PTHR45453">
    <property type="entry name" value="PHOSPHATE REGULON SENSOR PROTEIN PHOR"/>
    <property type="match status" value="1"/>
</dbReference>
<dbReference type="SMART" id="SM00388">
    <property type="entry name" value="HisKA"/>
    <property type="match status" value="1"/>
</dbReference>
<dbReference type="InterPro" id="IPR003594">
    <property type="entry name" value="HATPase_dom"/>
</dbReference>
<keyword evidence="8" id="KW-0812">Transmembrane</keyword>
<name>A0A4R1QVL4_9FIRM</name>
<dbReference type="InterPro" id="IPR036890">
    <property type="entry name" value="HATPase_C_sf"/>
</dbReference>
<dbReference type="Gene3D" id="3.30.565.10">
    <property type="entry name" value="Histidine kinase-like ATPase, C-terminal domain"/>
    <property type="match status" value="1"/>
</dbReference>
<reference evidence="10 11" key="1">
    <citation type="submission" date="2019-03" db="EMBL/GenBank/DDBJ databases">
        <title>Genomic Encyclopedia of Type Strains, Phase IV (KMG-IV): sequencing the most valuable type-strain genomes for metagenomic binning, comparative biology and taxonomic classification.</title>
        <authorList>
            <person name="Goeker M."/>
        </authorList>
    </citation>
    <scope>NUCLEOTIDE SEQUENCE [LARGE SCALE GENOMIC DNA]</scope>
    <source>
        <strain evidence="10 11">DSM 100556</strain>
    </source>
</reference>
<keyword evidence="11" id="KW-1185">Reference proteome</keyword>
<dbReference type="GO" id="GO:0005886">
    <property type="term" value="C:plasma membrane"/>
    <property type="evidence" value="ECO:0007669"/>
    <property type="project" value="TreeGrafter"/>
</dbReference>
<dbReference type="InterPro" id="IPR004358">
    <property type="entry name" value="Sig_transdc_His_kin-like_C"/>
</dbReference>
<evidence type="ECO:0000259" key="9">
    <source>
        <dbReference type="PROSITE" id="PS50109"/>
    </source>
</evidence>